<dbReference type="Proteomes" id="UP000030758">
    <property type="component" value="Unassembled WGS sequence"/>
</dbReference>
<gene>
    <name evidence="1" type="ORF">M514_28667</name>
</gene>
<evidence type="ECO:0008006" key="2">
    <source>
        <dbReference type="Google" id="ProtNLM"/>
    </source>
</evidence>
<reference evidence="1" key="1">
    <citation type="journal article" date="2014" name="Nat. Genet.">
        <title>Genome and transcriptome of the porcine whipworm Trichuris suis.</title>
        <authorList>
            <person name="Jex A.R."/>
            <person name="Nejsum P."/>
            <person name="Schwarz E.M."/>
            <person name="Hu L."/>
            <person name="Young N.D."/>
            <person name="Hall R.S."/>
            <person name="Korhonen P.K."/>
            <person name="Liao S."/>
            <person name="Thamsborg S."/>
            <person name="Xia J."/>
            <person name="Xu P."/>
            <person name="Wang S."/>
            <person name="Scheerlinck J.P."/>
            <person name="Hofmann A."/>
            <person name="Sternberg P.W."/>
            <person name="Wang J."/>
            <person name="Gasser R.B."/>
        </authorList>
    </citation>
    <scope>NUCLEOTIDE SEQUENCE [LARGE SCALE GENOMIC DNA]</scope>
    <source>
        <strain evidence="1">DCEP-RM93F</strain>
    </source>
</reference>
<protein>
    <recommendedName>
        <fullName evidence="2">DDE-1 domain-containing protein</fullName>
    </recommendedName>
</protein>
<evidence type="ECO:0000313" key="1">
    <source>
        <dbReference type="EMBL" id="KFD59154.1"/>
    </source>
</evidence>
<organism evidence="1">
    <name type="scientific">Trichuris suis</name>
    <name type="common">pig whipworm</name>
    <dbReference type="NCBI Taxonomy" id="68888"/>
    <lineage>
        <taxon>Eukaryota</taxon>
        <taxon>Metazoa</taxon>
        <taxon>Ecdysozoa</taxon>
        <taxon>Nematoda</taxon>
        <taxon>Enoplea</taxon>
        <taxon>Dorylaimia</taxon>
        <taxon>Trichinellida</taxon>
        <taxon>Trichuridae</taxon>
        <taxon>Trichuris</taxon>
    </lineage>
</organism>
<dbReference type="AlphaFoldDB" id="A0A085MPK8"/>
<accession>A0A085MPK8</accession>
<sequence>MKLYAISRNRISRHVSNLTKENEFPLGNIGNMDETPIFFDMIGNRTVDSKGTKSIVVKSTGHERTYFTVMLSCLANEMKL</sequence>
<name>A0A085MPK8_9BILA</name>
<proteinExistence type="predicted"/>
<dbReference type="EMBL" id="KL368883">
    <property type="protein sequence ID" value="KFD59154.1"/>
    <property type="molecule type" value="Genomic_DNA"/>
</dbReference>